<feature type="region of interest" description="Disordered" evidence="1">
    <location>
        <begin position="1185"/>
        <end position="1208"/>
    </location>
</feature>
<evidence type="ECO:0008006" key="4">
    <source>
        <dbReference type="Google" id="ProtNLM"/>
    </source>
</evidence>
<evidence type="ECO:0000256" key="1">
    <source>
        <dbReference type="SAM" id="MobiDB-lite"/>
    </source>
</evidence>
<protein>
    <recommendedName>
        <fullName evidence="4">AAA ATPase-like protein</fullName>
    </recommendedName>
</protein>
<comment type="caution">
    <text evidence="2">The sequence shown here is derived from an EMBL/GenBank/DDBJ whole genome shotgun (WGS) entry which is preliminary data.</text>
</comment>
<evidence type="ECO:0000313" key="3">
    <source>
        <dbReference type="Proteomes" id="UP000272729"/>
    </source>
</evidence>
<dbReference type="InterPro" id="IPR027417">
    <property type="entry name" value="P-loop_NTPase"/>
</dbReference>
<reference evidence="2 3" key="1">
    <citation type="submission" date="2018-10" db="EMBL/GenBank/DDBJ databases">
        <title>Sequencing the genomes of 1000 actinobacteria strains.</title>
        <authorList>
            <person name="Klenk H.-P."/>
        </authorList>
    </citation>
    <scope>NUCLEOTIDE SEQUENCE [LARGE SCALE GENOMIC DNA]</scope>
    <source>
        <strain evidence="2 3">DSM 43911</strain>
    </source>
</reference>
<proteinExistence type="predicted"/>
<dbReference type="EMBL" id="RBXR01000001">
    <property type="protein sequence ID" value="RKT69345.1"/>
    <property type="molecule type" value="Genomic_DNA"/>
</dbReference>
<keyword evidence="3" id="KW-1185">Reference proteome</keyword>
<accession>A0A495X854</accession>
<dbReference type="SUPFAM" id="SSF52540">
    <property type="entry name" value="P-loop containing nucleoside triphosphate hydrolases"/>
    <property type="match status" value="1"/>
</dbReference>
<name>A0A495X854_9PSEU</name>
<evidence type="ECO:0000313" key="2">
    <source>
        <dbReference type="EMBL" id="RKT69345.1"/>
    </source>
</evidence>
<gene>
    <name evidence="2" type="ORF">DFJ66_2563</name>
</gene>
<dbReference type="Proteomes" id="UP000272729">
    <property type="component" value="Unassembled WGS sequence"/>
</dbReference>
<sequence>MQNLEVAYEDRRLSAYDPKVLLRVAAIPEWTLDQAQAAGIDPDLVEQWEANGLVETREVVDDDGEVTTAFWLPTSRRPDIGAYLRRRWSVDWIVRALRELAAHLERFGEVSAELVAWFDVVRNDLPPATGSTLVSDVDQMLRQGATEDALYLVGAAQALGDLVGDPLVSAARRAKWRLDRSYREAVDARSLTHYLPRLAVEDMLGDLLFGTSGTWAAHLLGSGGVGKTMAVRDLVSGQYATRHGLRQFPVARVDFDHVDPRYPHRRPGELLLALAAELMGFTTTRAAFSHRRHLEDAVAALHEKLASGGDHYVDTQAMKPMLEGFARYLYELDAPVLLVLDTCEELAKLYGPGGRALAVDHTFTLLEGLHDLLPDVRVLLAGRRWLTSPPTPAEAGGLSLLPRPYLRVVPLRGFTDDEAHAYLSLRDEAGTLSGGLRDAIVARSRHGGAEANPFELAGYCEWALEEPGLDIARLDAATDDPYIRQRIIGRVTNAAVRDCLPAAVELGRFDLRMIEPYLTRRRIDPRAAFDGLVGQEWVTASTFDAHGRPVVVELDQQLLPRIRAVLATEPHRFPLDRRRLGEDLAELIGQTPVDELPIEAVEGALRLLPVAEAARLWASLERRITEADAWAWAANATVRAAAVENALRPEGPTLTAAIRATQACAVTRLPGAPGAAELWLEVAAFAPRHPDSAHAALLQFRAACGVVVAGGPVGDGTDIVRRCVALDHASAQGPLIALFDALTARDEPAPPALLPLLDQLCAAEAEIAATAWEAKVLRRLHHWHQRGAIEAADLAVLHAQERSKRRWAEWAPPLLLLDRARLARVVVALHGHERFDRRYSEWRDDALRRLDDIDAERLAAAVTELERRWRPVDRGVLDEAATLERYRRQRVPTHTWHRRVPALRTVLSIGLAACGEVRQAIADLQQRREAAVSAGDDPATIAECDAALVTLCRRYRVEDLMKSTVRLTRSPDAVIRAAAWAALVLVAGTPPRTPDEVGGWRHWWRMQPVPPERPATTDHLPPPSRDWADIIAQMEFESTLLRVDPPANVAWSAVQGIEQAARRAPWSEEHVGIVLMAAALVDDWAIARIVEHLPTRLLAEIAESEAELMALRRPERAVHLLTFARDLFQACGDRGGVLRTTILLVHTSPLADEPAGGLPDLRETSALLGRDWAGQHEAALIMGQLLDSPRSDSPRTSPPTTAMEQPLSGVPEWMQSSTVWQRTAMLDWSTNRINACRVVELDGDTLRFEAEWQTPPPSVASVDTPYVVIPILVGDHELWRRAKAPDIPTLGKARLPVWFRKHRRSADFWIWRPTIHSLLEPSSTRGHESRRFHGPAGLQPRRIAGSQAFHVVGAAIETSAGWRMRVVDDFVPQGGPYQTTGRGTWTGERLLGPDDLPSGDTSLVVLQCDPADWPPAQLRHQREPMCRLALEFGDSGVAVLVVPPLPEDLARGVAELVSGWGGASGTGAIDLLHLVHHVRELVRPQSDDEILMIV</sequence>
<organism evidence="2 3">
    <name type="scientific">Saccharothrix variisporea</name>
    <dbReference type="NCBI Taxonomy" id="543527"/>
    <lineage>
        <taxon>Bacteria</taxon>
        <taxon>Bacillati</taxon>
        <taxon>Actinomycetota</taxon>
        <taxon>Actinomycetes</taxon>
        <taxon>Pseudonocardiales</taxon>
        <taxon>Pseudonocardiaceae</taxon>
        <taxon>Saccharothrix</taxon>
    </lineage>
</organism>